<feature type="domain" description="Zn(2)-C6 fungal-type" evidence="3">
    <location>
        <begin position="29"/>
        <end position="59"/>
    </location>
</feature>
<dbReference type="Proteomes" id="UP000078576">
    <property type="component" value="Unassembled WGS sequence"/>
</dbReference>
<evidence type="ECO:0000313" key="4">
    <source>
        <dbReference type="EMBL" id="KUI55958.1"/>
    </source>
</evidence>
<gene>
    <name evidence="4" type="ORF">VP1G_10782</name>
</gene>
<dbReference type="InterPro" id="IPR036864">
    <property type="entry name" value="Zn2-C6_fun-type_DNA-bd_sf"/>
</dbReference>
<evidence type="ECO:0000256" key="1">
    <source>
        <dbReference type="ARBA" id="ARBA00023242"/>
    </source>
</evidence>
<dbReference type="STRING" id="694573.A0A194UWC3"/>
<dbReference type="Pfam" id="PF00172">
    <property type="entry name" value="Zn_clus"/>
    <property type="match status" value="1"/>
</dbReference>
<dbReference type="GO" id="GO:0008270">
    <property type="term" value="F:zinc ion binding"/>
    <property type="evidence" value="ECO:0007669"/>
    <property type="project" value="InterPro"/>
</dbReference>
<protein>
    <submittedName>
        <fullName evidence="4">Sterol uptake control protein 2</fullName>
    </submittedName>
</protein>
<dbReference type="GO" id="GO:0001228">
    <property type="term" value="F:DNA-binding transcription activator activity, RNA polymerase II-specific"/>
    <property type="evidence" value="ECO:0007669"/>
    <property type="project" value="TreeGrafter"/>
</dbReference>
<dbReference type="CDD" id="cd00067">
    <property type="entry name" value="GAL4"/>
    <property type="match status" value="1"/>
</dbReference>
<accession>A0A194UWC3</accession>
<dbReference type="Gene3D" id="4.10.240.10">
    <property type="entry name" value="Zn(2)-C6 fungal-type DNA-binding domain"/>
    <property type="match status" value="1"/>
</dbReference>
<dbReference type="PANTHER" id="PTHR47784">
    <property type="entry name" value="STEROL UPTAKE CONTROL PROTEIN 2"/>
    <property type="match status" value="1"/>
</dbReference>
<dbReference type="AlphaFoldDB" id="A0A194UWC3"/>
<dbReference type="InterPro" id="IPR001138">
    <property type="entry name" value="Zn2Cys6_DnaBD"/>
</dbReference>
<dbReference type="EMBL" id="KN714684">
    <property type="protein sequence ID" value="KUI55958.1"/>
    <property type="molecule type" value="Genomic_DNA"/>
</dbReference>
<dbReference type="SUPFAM" id="SSF57701">
    <property type="entry name" value="Zn2/Cys6 DNA-binding domain"/>
    <property type="match status" value="1"/>
</dbReference>
<dbReference type="PANTHER" id="PTHR47784:SF9">
    <property type="entry name" value="ZN(II)2CYS6 TRANSCRIPTION FACTOR (EUROFUNG)"/>
    <property type="match status" value="1"/>
</dbReference>
<dbReference type="InterPro" id="IPR053157">
    <property type="entry name" value="Sterol_Uptake_Regulator"/>
</dbReference>
<reference evidence="5" key="1">
    <citation type="submission" date="2014-12" db="EMBL/GenBank/DDBJ databases">
        <title>Genome Sequence of Valsa Canker Pathogens Uncovers a Specific Adaption of Colonization on Woody Bark.</title>
        <authorList>
            <person name="Yin Z."/>
            <person name="Liu H."/>
            <person name="Gao X."/>
            <person name="Li Z."/>
            <person name="Song N."/>
            <person name="Ke X."/>
            <person name="Dai Q."/>
            <person name="Wu Y."/>
            <person name="Sun Y."/>
            <person name="Xu J.-R."/>
            <person name="Kang Z.K."/>
            <person name="Wang L."/>
            <person name="Huang L."/>
        </authorList>
    </citation>
    <scope>NUCLEOTIDE SEQUENCE [LARGE SCALE GENOMIC DNA]</scope>
    <source>
        <strain evidence="5">SXYL134</strain>
    </source>
</reference>
<feature type="compositionally biased region" description="Polar residues" evidence="2">
    <location>
        <begin position="7"/>
        <end position="16"/>
    </location>
</feature>
<proteinExistence type="predicted"/>
<dbReference type="PROSITE" id="PS50048">
    <property type="entry name" value="ZN2_CY6_FUNGAL_2"/>
    <property type="match status" value="1"/>
</dbReference>
<feature type="region of interest" description="Disordered" evidence="2">
    <location>
        <begin position="1"/>
        <end position="23"/>
    </location>
</feature>
<dbReference type="SMART" id="SM00066">
    <property type="entry name" value="GAL4"/>
    <property type="match status" value="1"/>
</dbReference>
<sequence>MGPAKTPSRSKPATANQRKRKAHVKSRAGCGNCKIRRVKCDEAKPRCNQCTNFGVVCNYGPTASSSAGELVLSFHGASYMEAPPKSPVSMNQIMLDLINHSLRHSPTGIMLGSQVYQLKIQDLEVLDRFSNGTVLTFGSNISKWVIQAETPRLACLFNYKLQSGDATSSERDAIWIASTFIGALQMCNIQAHSPEGAWPLQVSDPEEPDWLTLTLGKTDIWAFCDPSRTDSCFQELWIKCNVDGEDLEFSPYELKNGGFPNLPREMLDYLNLNDASTWALSPYFQAANIMSQLMPIEYNQVNIMKYTTFIHLIQPEFRKLWQWWTWKRAVLECQAICIYLERFHSNIPYLERLLRFPKQSCGLVTTR</sequence>
<evidence type="ECO:0000256" key="2">
    <source>
        <dbReference type="SAM" id="MobiDB-lite"/>
    </source>
</evidence>
<evidence type="ECO:0000259" key="3">
    <source>
        <dbReference type="PROSITE" id="PS50048"/>
    </source>
</evidence>
<keyword evidence="1" id="KW-0539">Nucleus</keyword>
<dbReference type="PROSITE" id="PS00463">
    <property type="entry name" value="ZN2_CY6_FUNGAL_1"/>
    <property type="match status" value="1"/>
</dbReference>
<dbReference type="OrthoDB" id="416217at2759"/>
<organism evidence="4 5">
    <name type="scientific">Cytospora mali</name>
    <name type="common">Apple Valsa canker fungus</name>
    <name type="synonym">Valsa mali</name>
    <dbReference type="NCBI Taxonomy" id="578113"/>
    <lineage>
        <taxon>Eukaryota</taxon>
        <taxon>Fungi</taxon>
        <taxon>Dikarya</taxon>
        <taxon>Ascomycota</taxon>
        <taxon>Pezizomycotina</taxon>
        <taxon>Sordariomycetes</taxon>
        <taxon>Sordariomycetidae</taxon>
        <taxon>Diaporthales</taxon>
        <taxon>Cytosporaceae</taxon>
        <taxon>Cytospora</taxon>
    </lineage>
</organism>
<evidence type="ECO:0000313" key="5">
    <source>
        <dbReference type="Proteomes" id="UP000078576"/>
    </source>
</evidence>
<keyword evidence="5" id="KW-1185">Reference proteome</keyword>
<name>A0A194UWC3_CYTMA</name>